<evidence type="ECO:0000259" key="1">
    <source>
        <dbReference type="Pfam" id="PF06048"/>
    </source>
</evidence>
<dbReference type="InterPro" id="IPR006171">
    <property type="entry name" value="TOPRIM_dom"/>
</dbReference>
<keyword evidence="4" id="KW-0378">Hydrolase</keyword>
<dbReference type="InterPro" id="IPR014819">
    <property type="entry name" value="PriCT_2"/>
</dbReference>
<evidence type="ECO:0000313" key="5">
    <source>
        <dbReference type="Proteomes" id="UP000571554"/>
    </source>
</evidence>
<keyword evidence="5" id="KW-1185">Reference proteome</keyword>
<feature type="domain" description="DUF927" evidence="1">
    <location>
        <begin position="365"/>
        <end position="642"/>
    </location>
</feature>
<dbReference type="Proteomes" id="UP000571554">
    <property type="component" value="Unassembled WGS sequence"/>
</dbReference>
<feature type="domain" description="Toprim" evidence="3">
    <location>
        <begin position="235"/>
        <end position="328"/>
    </location>
</feature>
<dbReference type="GO" id="GO:0016817">
    <property type="term" value="F:hydrolase activity, acting on acid anhydrides"/>
    <property type="evidence" value="ECO:0007669"/>
    <property type="project" value="InterPro"/>
</dbReference>
<keyword evidence="4" id="KW-0547">Nucleotide-binding</keyword>
<keyword evidence="4" id="KW-0067">ATP-binding</keyword>
<gene>
    <name evidence="4" type="ORF">F4827_000344</name>
</gene>
<evidence type="ECO:0000259" key="3">
    <source>
        <dbReference type="Pfam" id="PF13362"/>
    </source>
</evidence>
<protein>
    <submittedName>
        <fullName evidence="4">Putative DNA primase/helicase</fullName>
    </submittedName>
</protein>
<dbReference type="Pfam" id="PF08707">
    <property type="entry name" value="PriCT_2"/>
    <property type="match status" value="1"/>
</dbReference>
<dbReference type="Pfam" id="PF06048">
    <property type="entry name" value="DUF927"/>
    <property type="match status" value="1"/>
</dbReference>
<name>A0A7W9TUL8_9BURK</name>
<evidence type="ECO:0000259" key="2">
    <source>
        <dbReference type="Pfam" id="PF08707"/>
    </source>
</evidence>
<dbReference type="InterPro" id="IPR009270">
    <property type="entry name" value="DUF927"/>
</dbReference>
<dbReference type="CDD" id="cd01029">
    <property type="entry name" value="TOPRIM_primases"/>
    <property type="match status" value="1"/>
</dbReference>
<organism evidence="4 5">
    <name type="scientific">Paraburkholderia bannensis</name>
    <dbReference type="NCBI Taxonomy" id="765414"/>
    <lineage>
        <taxon>Bacteria</taxon>
        <taxon>Pseudomonadati</taxon>
        <taxon>Pseudomonadota</taxon>
        <taxon>Betaproteobacteria</taxon>
        <taxon>Burkholderiales</taxon>
        <taxon>Burkholderiaceae</taxon>
        <taxon>Paraburkholderia</taxon>
    </lineage>
</organism>
<feature type="domain" description="Primase C-terminal 2" evidence="2">
    <location>
        <begin position="11"/>
        <end position="82"/>
    </location>
</feature>
<proteinExistence type="predicted"/>
<dbReference type="GO" id="GO:0004386">
    <property type="term" value="F:helicase activity"/>
    <property type="evidence" value="ECO:0007669"/>
    <property type="project" value="UniProtKB-KW"/>
</dbReference>
<dbReference type="RefSeq" id="WP_183720412.1">
    <property type="nucleotide sequence ID" value="NZ_JACHBW010000001.1"/>
</dbReference>
<reference evidence="4 5" key="1">
    <citation type="submission" date="2020-08" db="EMBL/GenBank/DDBJ databases">
        <title>Above-ground endophytic microbial communities from plants in different locations in the United States.</title>
        <authorList>
            <person name="Frank C."/>
        </authorList>
    </citation>
    <scope>NUCLEOTIDE SEQUENCE [LARGE SCALE GENOMIC DNA]</scope>
    <source>
        <strain evidence="4 5">WP4_2_2</strain>
    </source>
</reference>
<keyword evidence="4" id="KW-0347">Helicase</keyword>
<evidence type="ECO:0000313" key="4">
    <source>
        <dbReference type="EMBL" id="MBB6100540.1"/>
    </source>
</evidence>
<dbReference type="Pfam" id="PF13362">
    <property type="entry name" value="Toprim_3"/>
    <property type="match status" value="1"/>
</dbReference>
<dbReference type="EMBL" id="JACHBW010000001">
    <property type="protein sequence ID" value="MBB6100540.1"/>
    <property type="molecule type" value="Genomic_DNA"/>
</dbReference>
<sequence>MMAITGEERIRAAMGFIPADLERDEWVRVGASLKHEMGDGGFELFDEWSQRGKSYDAAAVRSTWRSLSADGGIAINTLFHIAKGFGFDTRSPAAATVDSALQARSRAEREQRAAQDAQNREARASHAAATSFAVLANAAAVSATNPYLVLKGIQPVDGLCEIVAAKLATLIDYQPKSGDMPLEGRILIVPVMVGGKLSTIEMIDGGGRKAALAGGVKAGGFWATGPIAEDAPLIHICEGVATALSVHECTGAPAVAALSCGNLLKVAEALKAKHPAARLVVCGDLGNGAEKAREAAQAVGGVAVYPTFDGERDAGLSDFNDMHAARGASAVTAVLDAAMAAVIEGKRESAYGPNGDPVEHVSVSPSGTYFVGVKVDSETGDLTHAAPLWLCDPLEILGIGSDDSGRQVRVLRWNRPGNKQAVTTAMPCAEIGEREGWSRLRNGGLAVAVGRSARERLALWLQTWNRETHYKIISLPGWQCRSFVMPDGTVIGTPDGRMHFDGRLSNPAAYAACGTLDEWRASVGRLARGNALPMAAIACALAGPLLPIAGEKDGIGLHLYANTSSGKTTCGDVAASVWGDPLRTKTSWSGTSLGHALNAEAANHRLLYLDEIGAGDASRIGPALYLMLNGQSKSQGARDGGTVAARSWLSTLLSTGEVAMSRYLSEGGLQPRGGQEIRMLDVPADGGAHRAFDCLHEFATAGEFAEAFSSASHECHGSLGRAFVEWLVSRWDEARDTINRERERMAAMVPDGSAPPVRRATRKFAILSAAAVLAARAGLTGWTQEEARAAIDCVWKRWLDVFGTGDRDDARLIEQANAVLLSNEFGRFILLSTEADPQEPSVRDAMGFRRYKDDQVTFYVREHAFRNEVIAGFDMLRACRVLHEAGMLHRNEKRRSYKVNIGKFKGINLGDGYRMRSRAGEAPPDDDDE</sequence>
<dbReference type="AlphaFoldDB" id="A0A7W9TUL8"/>
<dbReference type="InterPro" id="IPR034154">
    <property type="entry name" value="TOPRIM_DnaG/twinkle"/>
</dbReference>
<accession>A0A7W9TUL8</accession>
<comment type="caution">
    <text evidence="4">The sequence shown here is derived from an EMBL/GenBank/DDBJ whole genome shotgun (WGS) entry which is preliminary data.</text>
</comment>